<proteinExistence type="predicted"/>
<gene>
    <name evidence="2" type="ORF">MNBD_BACTEROID07-1102</name>
</gene>
<dbReference type="EMBL" id="UOET01000397">
    <property type="protein sequence ID" value="VAW29655.1"/>
    <property type="molecule type" value="Genomic_DNA"/>
</dbReference>
<dbReference type="PANTHER" id="PTHR43566">
    <property type="entry name" value="CONSERVED PROTEIN"/>
    <property type="match status" value="1"/>
</dbReference>
<reference evidence="2" key="1">
    <citation type="submission" date="2018-06" db="EMBL/GenBank/DDBJ databases">
        <authorList>
            <person name="Zhirakovskaya E."/>
        </authorList>
    </citation>
    <scope>NUCLEOTIDE SEQUENCE</scope>
</reference>
<organism evidence="2">
    <name type="scientific">hydrothermal vent metagenome</name>
    <dbReference type="NCBI Taxonomy" id="652676"/>
    <lineage>
        <taxon>unclassified sequences</taxon>
        <taxon>metagenomes</taxon>
        <taxon>ecological metagenomes</taxon>
    </lineage>
</organism>
<evidence type="ECO:0000313" key="2">
    <source>
        <dbReference type="EMBL" id="VAW29655.1"/>
    </source>
</evidence>
<protein>
    <submittedName>
        <fullName evidence="2">ATPase</fullName>
    </submittedName>
</protein>
<dbReference type="PANTHER" id="PTHR43566:SF2">
    <property type="entry name" value="DUF4143 DOMAIN-CONTAINING PROTEIN"/>
    <property type="match status" value="1"/>
</dbReference>
<dbReference type="SUPFAM" id="SSF52980">
    <property type="entry name" value="Restriction endonuclease-like"/>
    <property type="match status" value="1"/>
</dbReference>
<dbReference type="InterPro" id="IPR011335">
    <property type="entry name" value="Restrct_endonuc-II-like"/>
</dbReference>
<dbReference type="AlphaFoldDB" id="A0A3B0UF96"/>
<feature type="non-terminal residue" evidence="2">
    <location>
        <position position="1"/>
    </location>
</feature>
<dbReference type="Pfam" id="PF13635">
    <property type="entry name" value="DUF4143"/>
    <property type="match status" value="1"/>
</dbReference>
<accession>A0A3B0UF96</accession>
<name>A0A3B0UF96_9ZZZZ</name>
<evidence type="ECO:0000259" key="1">
    <source>
        <dbReference type="Pfam" id="PF13635"/>
    </source>
</evidence>
<sequence>KDKTKGKFVLICSQNQLLQEKISQTLTGRYAIANMLPLSMIEISNLENFTPDDYEEILFRGFYPAVYGEDIDPEDFFSLYFETLVNRDVRQIQNIRHLTVFTHFLKLCAGRTGQILDYSSLARDAGISVNTAKEWISILVAGYVVFLLQPYHNNFGKRLIKTPKLYFYDTGLLSYLLNIRNKAQLNTHYLKGNIFENFVLLELLKYRFNQGLPSNIYFWRDNSRNEIDCLVDGTIPEAIEIKSGKTFTKDSIKQVHFWKRLTGYDSNTFHVVYGGDDSFKFLTHVYSWRNLPKLFSNLQSF</sequence>
<feature type="domain" description="DUF4143" evidence="1">
    <location>
        <begin position="87"/>
        <end position="244"/>
    </location>
</feature>
<dbReference type="InterPro" id="IPR025420">
    <property type="entry name" value="DUF4143"/>
</dbReference>